<keyword evidence="9 13" id="KW-0472">Membrane</keyword>
<dbReference type="SMART" id="SM00191">
    <property type="entry name" value="Int_alpha"/>
    <property type="match status" value="4"/>
</dbReference>
<evidence type="ECO:0000256" key="3">
    <source>
        <dbReference type="ARBA" id="ARBA00022692"/>
    </source>
</evidence>
<evidence type="ECO:0000256" key="6">
    <source>
        <dbReference type="ARBA" id="ARBA00022889"/>
    </source>
</evidence>
<dbReference type="InterPro" id="IPR013517">
    <property type="entry name" value="FG-GAP"/>
</dbReference>
<feature type="transmembrane region" description="Helical" evidence="13">
    <location>
        <begin position="20"/>
        <end position="43"/>
    </location>
</feature>
<keyword evidence="3 13" id="KW-0812">Transmembrane</keyword>
<dbReference type="GO" id="GO:0005178">
    <property type="term" value="F:integrin binding"/>
    <property type="evidence" value="ECO:0007669"/>
    <property type="project" value="TreeGrafter"/>
</dbReference>
<dbReference type="Gene3D" id="2.130.10.130">
    <property type="entry name" value="Integrin alpha, N-terminal"/>
    <property type="match status" value="2"/>
</dbReference>
<feature type="repeat" description="FG-GAP" evidence="12">
    <location>
        <begin position="382"/>
        <end position="444"/>
    </location>
</feature>
<dbReference type="InterPro" id="IPR048286">
    <property type="entry name" value="Integrin_alpha_Ig-like_3"/>
</dbReference>
<evidence type="ECO:0000256" key="2">
    <source>
        <dbReference type="ARBA" id="ARBA00008054"/>
    </source>
</evidence>
<dbReference type="STRING" id="610380.E2C5B5"/>
<dbReference type="SUPFAM" id="SSF69318">
    <property type="entry name" value="Integrin alpha N-terminal domain"/>
    <property type="match status" value="1"/>
</dbReference>
<feature type="repeat" description="FG-GAP" evidence="12">
    <location>
        <begin position="257"/>
        <end position="314"/>
    </location>
</feature>
<dbReference type="GO" id="GO:0007160">
    <property type="term" value="P:cell-matrix adhesion"/>
    <property type="evidence" value="ECO:0007669"/>
    <property type="project" value="TreeGrafter"/>
</dbReference>
<dbReference type="Pfam" id="PF20806">
    <property type="entry name" value="Integrin_A_Ig_3"/>
    <property type="match status" value="1"/>
</dbReference>
<keyword evidence="10 13" id="KW-0675">Receptor</keyword>
<dbReference type="InParanoid" id="E2C5B5"/>
<accession>E2C5B5</accession>
<keyword evidence="4" id="KW-0732">Signal</keyword>
<dbReference type="InterPro" id="IPR000413">
    <property type="entry name" value="Integrin_alpha"/>
</dbReference>
<comment type="similarity">
    <text evidence="2 13">Belongs to the integrin alpha chain family.</text>
</comment>
<evidence type="ECO:0000256" key="8">
    <source>
        <dbReference type="ARBA" id="ARBA00023037"/>
    </source>
</evidence>
<evidence type="ECO:0000256" key="4">
    <source>
        <dbReference type="ARBA" id="ARBA00022729"/>
    </source>
</evidence>
<dbReference type="Gene3D" id="2.60.40.1510">
    <property type="entry name" value="ntegrin, alpha v. Chain A, domain 3"/>
    <property type="match status" value="1"/>
</dbReference>
<dbReference type="InterPro" id="IPR028994">
    <property type="entry name" value="Integrin_alpha_N"/>
</dbReference>
<dbReference type="Gene3D" id="2.60.40.1530">
    <property type="entry name" value="ntegrin, alpha v. Chain A, domain 4"/>
    <property type="match status" value="1"/>
</dbReference>
<reference evidence="16 17" key="1">
    <citation type="journal article" date="2010" name="Science">
        <title>Genomic comparison of the ants Camponotus floridanus and Harpegnathos saltator.</title>
        <authorList>
            <person name="Bonasio R."/>
            <person name="Zhang G."/>
            <person name="Ye C."/>
            <person name="Mutti N.S."/>
            <person name="Fang X."/>
            <person name="Qin N."/>
            <person name="Donahue G."/>
            <person name="Yang P."/>
            <person name="Li Q."/>
            <person name="Li C."/>
            <person name="Zhang P."/>
            <person name="Huang Z."/>
            <person name="Berger S.L."/>
            <person name="Reinberg D."/>
            <person name="Wang J."/>
            <person name="Liebig J."/>
        </authorList>
    </citation>
    <scope>NUCLEOTIDE SEQUENCE [LARGE SCALE GENOMIC DNA]</scope>
    <source>
        <strain evidence="16 17">R22 G/1</strain>
    </source>
</reference>
<sequence length="1036" mass="115637">MYHMCNTGTVRFRSTDEEPWIRRFVALLMNFVLICDLAAVSAYNIDTNYPILYPDNATNRHQYATTEFARGYFGYTVLLYRDSEQNSTWLFVGAPRGNYTEPTRLSRRSASISEPGVVYRCILPGPCVEIRPAIVENEYINVIDELKGRIMKEHSWFGSAISIDRNSGFLTICAPRAIMSITLYNGDQVYTMHGMCYNNQLFWKSTVNTDKSYINNYGYSTTAGYYFSQTRLLYASGDPTWNQVGQVAVLDPGKSVRMVANLRGTDIGEYFGASLTTGDLNKDGLDDLVVGAPHWKNDNGRVYIYLGTRKGEFDTSSILEGANEDAQFGYAVACGDLDGDGFSDIIVGAPWDGSGAIYIYNGDISLKDKVKPAASQKITMQLPTYSLPTKLDIRTFGFSIAEPVDVDANGYADIAVGAYKSGHAVILRSRPVVRTTLTIRTIPDTLQRNFNKFLVQVCVEYRDYDKARAQAFKIILTIDERQKRTKETLLELSANTLADRCLNTSVTLSKNIQDFIEPITIYALHEFTHKDLPGRTFCDTCPVERKSDTSKGVQALLSFDIGCGADRVCNSNISAIVKFSGVRQVKHRVNNNTWVIGSNDITLEASLMNQAEPSYLTTIAFTLPQNIVLRSILPYCQEDTVGDNLTVICNVGNPLGKDELKVVKLDLDMRHLTDGSQHGRVLEFITEIRTRSVNHGTRTIKSSLTLQSEAFLTLNGKANEESYYLPDLDKEQLNVSFQHTYQILKSGATPIREAQLFVNIPTSVNGSNSLVFLHKPRVRIKYNKIVMIYIAGGYHDCSSYGIDMIDAQQNELQNEILSDAANVNAPIFNSGMPQNVPHELRKRRDIRSHTIVAAHIVKALYTAKTVKSENSTGNLTRQEVVHLNCSTPSVNCSVVQCDLSALKTQQDIGKLVMRLILNVTKLKDTIGLSDETKIVKFSTEAHVEIVQPANRIASVEDTRYAMNLTTEFHSTAKTQELQLSVVLVSVTLGLIVLCIIVIFLYTSGFFRRKMKEELTALKENEMTEDVNKGENTGTPE</sequence>
<evidence type="ECO:0000256" key="7">
    <source>
        <dbReference type="ARBA" id="ARBA00022989"/>
    </source>
</evidence>
<dbReference type="InterPro" id="IPR032695">
    <property type="entry name" value="Integrin_dom_sf"/>
</dbReference>
<keyword evidence="8 13" id="KW-0401">Integrin</keyword>
<dbReference type="AlphaFoldDB" id="E2C5B5"/>
<keyword evidence="6 13" id="KW-0130">Cell adhesion</keyword>
<dbReference type="PRINTS" id="PR01185">
    <property type="entry name" value="INTEGRINA"/>
</dbReference>
<dbReference type="GO" id="GO:0009897">
    <property type="term" value="C:external side of plasma membrane"/>
    <property type="evidence" value="ECO:0007669"/>
    <property type="project" value="TreeGrafter"/>
</dbReference>
<evidence type="ECO:0000259" key="14">
    <source>
        <dbReference type="Pfam" id="PF20805"/>
    </source>
</evidence>
<evidence type="ECO:0000256" key="13">
    <source>
        <dbReference type="RuleBase" id="RU003762"/>
    </source>
</evidence>
<evidence type="ECO:0000256" key="1">
    <source>
        <dbReference type="ARBA" id="ARBA00004479"/>
    </source>
</evidence>
<evidence type="ECO:0000256" key="5">
    <source>
        <dbReference type="ARBA" id="ARBA00022737"/>
    </source>
</evidence>
<protein>
    <submittedName>
        <fullName evidence="16">Integrin alpha-PS3</fullName>
    </submittedName>
</protein>
<evidence type="ECO:0000256" key="9">
    <source>
        <dbReference type="ARBA" id="ARBA00023136"/>
    </source>
</evidence>
<dbReference type="Gene3D" id="1.20.5.930">
    <property type="entry name" value="Bicelle-embedded integrin alpha(iib) transmembrane segment"/>
    <property type="match status" value="1"/>
</dbReference>
<keyword evidence="11" id="KW-0325">Glycoprotein</keyword>
<dbReference type="Gene3D" id="2.60.40.1460">
    <property type="entry name" value="Integrin domains. Chain A, domain 2"/>
    <property type="match status" value="1"/>
</dbReference>
<keyword evidence="17" id="KW-1185">Reference proteome</keyword>
<dbReference type="InterPro" id="IPR048285">
    <property type="entry name" value="Integrin_alpha_Ig-like_2"/>
</dbReference>
<evidence type="ECO:0000313" key="17">
    <source>
        <dbReference type="Proteomes" id="UP000008237"/>
    </source>
</evidence>
<dbReference type="PANTHER" id="PTHR23220">
    <property type="entry name" value="INTEGRIN ALPHA"/>
    <property type="match status" value="1"/>
</dbReference>
<dbReference type="SUPFAM" id="SSF69179">
    <property type="entry name" value="Integrin domains"/>
    <property type="match status" value="2"/>
</dbReference>
<dbReference type="GO" id="GO:0033627">
    <property type="term" value="P:cell adhesion mediated by integrin"/>
    <property type="evidence" value="ECO:0007669"/>
    <property type="project" value="TreeGrafter"/>
</dbReference>
<evidence type="ECO:0000256" key="11">
    <source>
        <dbReference type="ARBA" id="ARBA00023180"/>
    </source>
</evidence>
<comment type="subcellular location">
    <subcellularLocation>
        <location evidence="1 13">Membrane</location>
        <topology evidence="1 13">Single-pass type I membrane protein</topology>
    </subcellularLocation>
</comment>
<evidence type="ECO:0000259" key="15">
    <source>
        <dbReference type="Pfam" id="PF20806"/>
    </source>
</evidence>
<dbReference type="EMBL" id="GL452770">
    <property type="protein sequence ID" value="EFN76848.1"/>
    <property type="molecule type" value="Genomic_DNA"/>
</dbReference>
<keyword evidence="7 13" id="KW-1133">Transmembrane helix</keyword>
<dbReference type="PANTHER" id="PTHR23220:SF83">
    <property type="entry name" value="INTEGRIN ALPHA-PS3-RELATED"/>
    <property type="match status" value="1"/>
</dbReference>
<dbReference type="Pfam" id="PF20805">
    <property type="entry name" value="Integrin_A_Ig_2"/>
    <property type="match status" value="1"/>
</dbReference>
<dbReference type="GO" id="GO:0007229">
    <property type="term" value="P:integrin-mediated signaling pathway"/>
    <property type="evidence" value="ECO:0007669"/>
    <property type="project" value="UniProtKB-KW"/>
</dbReference>
<dbReference type="PROSITE" id="PS51470">
    <property type="entry name" value="FG_GAP"/>
    <property type="match status" value="3"/>
</dbReference>
<dbReference type="GO" id="GO:0007157">
    <property type="term" value="P:heterophilic cell-cell adhesion via plasma membrane cell adhesion molecules"/>
    <property type="evidence" value="ECO:0007669"/>
    <property type="project" value="UniProtKB-ARBA"/>
</dbReference>
<feature type="domain" description="Integrin alpha third immunoglobulin-like" evidence="15">
    <location>
        <begin position="731"/>
        <end position="952"/>
    </location>
</feature>
<dbReference type="Proteomes" id="UP000008237">
    <property type="component" value="Unassembled WGS sequence"/>
</dbReference>
<dbReference type="OrthoDB" id="5573735at2759"/>
<feature type="domain" description="Integrin alpha second immunoglobulin-like" evidence="14">
    <location>
        <begin position="563"/>
        <end position="696"/>
    </location>
</feature>
<evidence type="ECO:0000256" key="12">
    <source>
        <dbReference type="PROSITE-ProRule" id="PRU00803"/>
    </source>
</evidence>
<name>E2C5B5_HARSA</name>
<comment type="caution">
    <text evidence="13">Lacks conserved residue(s) required for the propagation of feature annotation.</text>
</comment>
<dbReference type="InterPro" id="IPR013519">
    <property type="entry name" value="Int_alpha_beta-p"/>
</dbReference>
<feature type="transmembrane region" description="Helical" evidence="13">
    <location>
        <begin position="979"/>
        <end position="1001"/>
    </location>
</feature>
<evidence type="ECO:0000256" key="10">
    <source>
        <dbReference type="ARBA" id="ARBA00023170"/>
    </source>
</evidence>
<organism evidence="17">
    <name type="scientific">Harpegnathos saltator</name>
    <name type="common">Jerdon's jumping ant</name>
    <dbReference type="NCBI Taxonomy" id="610380"/>
    <lineage>
        <taxon>Eukaryota</taxon>
        <taxon>Metazoa</taxon>
        <taxon>Ecdysozoa</taxon>
        <taxon>Arthropoda</taxon>
        <taxon>Hexapoda</taxon>
        <taxon>Insecta</taxon>
        <taxon>Pterygota</taxon>
        <taxon>Neoptera</taxon>
        <taxon>Endopterygota</taxon>
        <taxon>Hymenoptera</taxon>
        <taxon>Apocrita</taxon>
        <taxon>Aculeata</taxon>
        <taxon>Formicoidea</taxon>
        <taxon>Formicidae</taxon>
        <taxon>Ponerinae</taxon>
        <taxon>Ponerini</taxon>
        <taxon>Harpegnathos</taxon>
    </lineage>
</organism>
<dbReference type="OMA" id="NNGEFAY"/>
<dbReference type="GO" id="GO:0008305">
    <property type="term" value="C:integrin complex"/>
    <property type="evidence" value="ECO:0007669"/>
    <property type="project" value="InterPro"/>
</dbReference>
<keyword evidence="5" id="KW-0677">Repeat</keyword>
<dbReference type="Pfam" id="PF01839">
    <property type="entry name" value="FG-GAP"/>
    <property type="match status" value="2"/>
</dbReference>
<proteinExistence type="inferred from homology"/>
<evidence type="ECO:0000313" key="16">
    <source>
        <dbReference type="EMBL" id="EFN76848.1"/>
    </source>
</evidence>
<feature type="repeat" description="FG-GAP" evidence="12">
    <location>
        <begin position="315"/>
        <end position="369"/>
    </location>
</feature>
<gene>
    <name evidence="16" type="ORF">EAI_16495</name>
</gene>